<keyword evidence="4 5" id="KW-0472">Membrane</keyword>
<feature type="transmembrane region" description="Helical" evidence="5">
    <location>
        <begin position="63"/>
        <end position="85"/>
    </location>
</feature>
<evidence type="ECO:0000313" key="6">
    <source>
        <dbReference type="EMBL" id="KAA9409976.1"/>
    </source>
</evidence>
<organism evidence="6 7">
    <name type="scientific">Haloarcula hispanica</name>
    <dbReference type="NCBI Taxonomy" id="51589"/>
    <lineage>
        <taxon>Archaea</taxon>
        <taxon>Methanobacteriati</taxon>
        <taxon>Methanobacteriota</taxon>
        <taxon>Stenosarchaea group</taxon>
        <taxon>Halobacteria</taxon>
        <taxon>Halobacteriales</taxon>
        <taxon>Haloarculaceae</taxon>
        <taxon>Haloarcula</taxon>
    </lineage>
</organism>
<protein>
    <submittedName>
        <fullName evidence="6">DoxX family protein</fullName>
    </submittedName>
</protein>
<proteinExistence type="predicted"/>
<keyword evidence="2 5" id="KW-0812">Transmembrane</keyword>
<evidence type="ECO:0000313" key="7">
    <source>
        <dbReference type="Proteomes" id="UP000326244"/>
    </source>
</evidence>
<keyword evidence="3 5" id="KW-1133">Transmembrane helix</keyword>
<evidence type="ECO:0000256" key="5">
    <source>
        <dbReference type="SAM" id="Phobius"/>
    </source>
</evidence>
<accession>A0A5J5LKG8</accession>
<evidence type="ECO:0000256" key="3">
    <source>
        <dbReference type="ARBA" id="ARBA00022989"/>
    </source>
</evidence>
<evidence type="ECO:0000256" key="4">
    <source>
        <dbReference type="ARBA" id="ARBA00023136"/>
    </source>
</evidence>
<comment type="subcellular location">
    <subcellularLocation>
        <location evidence="1">Membrane</location>
        <topology evidence="1">Multi-pass membrane protein</topology>
    </subcellularLocation>
</comment>
<feature type="transmembrane region" description="Helical" evidence="5">
    <location>
        <begin position="97"/>
        <end position="124"/>
    </location>
</feature>
<sequence>MATSDLTIVQTRMLGQDVTFSVSQPWLAYWLVIMRLVGGWWLLHAGLDKLASWPFDASWFVGGAAQGTSLGPIVTLFSSGAGLAFTNVAVPIGQVLIGLGLVFGALTRTAAFFGAFMMVFFYFINGETGAWSHGVVTGELLGILIFGMIATLGAGRVLGIDAYLQNTEFVKNHPRLQYLIG</sequence>
<dbReference type="AlphaFoldDB" id="A0A5J5LKG8"/>
<feature type="transmembrane region" description="Helical" evidence="5">
    <location>
        <begin position="130"/>
        <end position="154"/>
    </location>
</feature>
<dbReference type="GO" id="GO:0016020">
    <property type="term" value="C:membrane"/>
    <property type="evidence" value="ECO:0007669"/>
    <property type="project" value="UniProtKB-SubCell"/>
</dbReference>
<evidence type="ECO:0000256" key="1">
    <source>
        <dbReference type="ARBA" id="ARBA00004141"/>
    </source>
</evidence>
<feature type="transmembrane region" description="Helical" evidence="5">
    <location>
        <begin position="26"/>
        <end position="43"/>
    </location>
</feature>
<dbReference type="RefSeq" id="WP_050038156.1">
    <property type="nucleotide sequence ID" value="NZ_RQWK01000001.1"/>
</dbReference>
<comment type="caution">
    <text evidence="6">The sequence shown here is derived from an EMBL/GenBank/DDBJ whole genome shotgun (WGS) entry which is preliminary data.</text>
</comment>
<dbReference type="Proteomes" id="UP000326244">
    <property type="component" value="Unassembled WGS sequence"/>
</dbReference>
<dbReference type="GeneID" id="25157380"/>
<dbReference type="Pfam" id="PF07681">
    <property type="entry name" value="DoxX"/>
    <property type="match status" value="1"/>
</dbReference>
<dbReference type="EMBL" id="RQWK01000001">
    <property type="protein sequence ID" value="KAA9409976.1"/>
    <property type="molecule type" value="Genomic_DNA"/>
</dbReference>
<name>A0A5J5LKG8_HALHI</name>
<reference evidence="6 7" key="1">
    <citation type="submission" date="2018-11" db="EMBL/GenBank/DDBJ databases">
        <title>Genomic analysis of Haloarcula hispanica CBA1121.</title>
        <authorList>
            <person name="Kim Y.B."/>
            <person name="Roh S.W."/>
        </authorList>
    </citation>
    <scope>NUCLEOTIDE SEQUENCE [LARGE SCALE GENOMIC DNA]</scope>
    <source>
        <strain evidence="6 7">CBA1121</strain>
    </source>
</reference>
<dbReference type="InterPro" id="IPR032808">
    <property type="entry name" value="DoxX"/>
</dbReference>
<evidence type="ECO:0000256" key="2">
    <source>
        <dbReference type="ARBA" id="ARBA00022692"/>
    </source>
</evidence>
<gene>
    <name evidence="6" type="ORF">EGO51_09225</name>
</gene>